<sequence>MMERNGAREMEERRCIRDTGRTLKKYGSTAKHMTRTESLVKHIVSSTDTLQGIALKYGVTTEQIRRVNRLWASDSLFLREHLLIPVSADSPASACNDEPAVASEEHDVPPNISSPSSISSSIDDESSVNDFLAKMDSSIASVKREVKRAQGNSEFCADSNDAYVQRRRASAKLRNSHPGATSNSPSDPGRPASSGDMHNFPTAVVMTQGRKVKTSLQRLEQQQDEMFQL</sequence>
<dbReference type="SUPFAM" id="SSF54106">
    <property type="entry name" value="LysM domain"/>
    <property type="match status" value="1"/>
</dbReference>
<evidence type="ECO:0000313" key="4">
    <source>
        <dbReference type="RefSeq" id="XP_014467420.1"/>
    </source>
</evidence>
<feature type="region of interest" description="Disordered" evidence="1">
    <location>
        <begin position="102"/>
        <end position="122"/>
    </location>
</feature>
<evidence type="ECO:0000313" key="3">
    <source>
        <dbReference type="Proteomes" id="UP000515204"/>
    </source>
</evidence>
<feature type="region of interest" description="Disordered" evidence="1">
    <location>
        <begin position="167"/>
        <end position="211"/>
    </location>
</feature>
<evidence type="ECO:0000256" key="1">
    <source>
        <dbReference type="SAM" id="MobiDB-lite"/>
    </source>
</evidence>
<gene>
    <name evidence="4 5" type="primary">LOC106740670</name>
</gene>
<feature type="compositionally biased region" description="Low complexity" evidence="1">
    <location>
        <begin position="109"/>
        <end position="121"/>
    </location>
</feature>
<protein>
    <submittedName>
        <fullName evidence="4 5">LysM and putative peptidoglycan-binding domain-containing protein 2 isoform X1</fullName>
    </submittedName>
</protein>
<keyword evidence="3" id="KW-1185">Reference proteome</keyword>
<dbReference type="RefSeq" id="XP_014467421.1">
    <property type="nucleotide sequence ID" value="XM_014611935.1"/>
</dbReference>
<dbReference type="RefSeq" id="XP_014467420.1">
    <property type="nucleotide sequence ID" value="XM_014611934.1"/>
</dbReference>
<dbReference type="GeneID" id="106740670"/>
<dbReference type="OrthoDB" id="2107166at2759"/>
<evidence type="ECO:0000259" key="2">
    <source>
        <dbReference type="PROSITE" id="PS51782"/>
    </source>
</evidence>
<dbReference type="InterPro" id="IPR018392">
    <property type="entry name" value="LysM"/>
</dbReference>
<dbReference type="Proteomes" id="UP000515204">
    <property type="component" value="Unplaced"/>
</dbReference>
<dbReference type="SMART" id="SM00257">
    <property type="entry name" value="LysM"/>
    <property type="match status" value="1"/>
</dbReference>
<dbReference type="Gene3D" id="3.10.350.10">
    <property type="entry name" value="LysM domain"/>
    <property type="match status" value="1"/>
</dbReference>
<organism evidence="3 5">
    <name type="scientific">Dinoponera quadriceps</name>
    <name type="common">South American ant</name>
    <dbReference type="NCBI Taxonomy" id="609295"/>
    <lineage>
        <taxon>Eukaryota</taxon>
        <taxon>Metazoa</taxon>
        <taxon>Ecdysozoa</taxon>
        <taxon>Arthropoda</taxon>
        <taxon>Hexapoda</taxon>
        <taxon>Insecta</taxon>
        <taxon>Pterygota</taxon>
        <taxon>Neoptera</taxon>
        <taxon>Endopterygota</taxon>
        <taxon>Hymenoptera</taxon>
        <taxon>Apocrita</taxon>
        <taxon>Aculeata</taxon>
        <taxon>Formicoidea</taxon>
        <taxon>Formicidae</taxon>
        <taxon>Ponerinae</taxon>
        <taxon>Ponerini</taxon>
        <taxon>Dinoponera</taxon>
    </lineage>
</organism>
<dbReference type="InterPro" id="IPR045030">
    <property type="entry name" value="LYSM1-4"/>
</dbReference>
<name>A0A6P3WN12_DINQU</name>
<dbReference type="InterPro" id="IPR036779">
    <property type="entry name" value="LysM_dom_sf"/>
</dbReference>
<dbReference type="AlphaFoldDB" id="A0A6P3WN12"/>
<dbReference type="PROSITE" id="PS51782">
    <property type="entry name" value="LYSM"/>
    <property type="match status" value="1"/>
</dbReference>
<dbReference type="KEGG" id="dqu:106740670"/>
<proteinExistence type="predicted"/>
<reference evidence="4 5" key="1">
    <citation type="submission" date="2025-04" db="UniProtKB">
        <authorList>
            <consortium name="RefSeq"/>
        </authorList>
    </citation>
    <scope>IDENTIFICATION</scope>
</reference>
<accession>A0A6P3WN12</accession>
<dbReference type="Pfam" id="PF01476">
    <property type="entry name" value="LysM"/>
    <property type="match status" value="1"/>
</dbReference>
<dbReference type="CDD" id="cd00118">
    <property type="entry name" value="LysM"/>
    <property type="match status" value="1"/>
</dbReference>
<dbReference type="CTD" id="41738"/>
<dbReference type="PANTHER" id="PTHR20932:SF8">
    <property type="entry name" value="LD22649P"/>
    <property type="match status" value="1"/>
</dbReference>
<feature type="domain" description="LysM" evidence="2">
    <location>
        <begin position="40"/>
        <end position="84"/>
    </location>
</feature>
<dbReference type="PANTHER" id="PTHR20932">
    <property type="entry name" value="LYSM AND PUTATIVE PEPTIDOGLYCAN-BINDING DOMAIN-CONTAINING PROTEIN"/>
    <property type="match status" value="1"/>
</dbReference>
<evidence type="ECO:0000313" key="5">
    <source>
        <dbReference type="RefSeq" id="XP_014467421.1"/>
    </source>
</evidence>